<dbReference type="SUPFAM" id="SSF82771">
    <property type="entry name" value="GIY-YIG endonuclease"/>
    <property type="match status" value="1"/>
</dbReference>
<dbReference type="Proteomes" id="UP000001646">
    <property type="component" value="Unplaced"/>
</dbReference>
<dbReference type="InterPro" id="IPR000305">
    <property type="entry name" value="GIY-YIG_endonuc"/>
</dbReference>
<dbReference type="AlphaFoldDB" id="A0A803T5I2"/>
<accession>A0A803T5I2</accession>
<dbReference type="PROSITE" id="PS50878">
    <property type="entry name" value="RT_POL"/>
    <property type="match status" value="1"/>
</dbReference>
<evidence type="ECO:0000313" key="4">
    <source>
        <dbReference type="Proteomes" id="UP000001646"/>
    </source>
</evidence>
<dbReference type="PANTHER" id="PTHR21301:SF10">
    <property type="entry name" value="REVERSE TRANSCRIPTASE DOMAIN-CONTAINING PROTEIN"/>
    <property type="match status" value="1"/>
</dbReference>
<organism evidence="3 4">
    <name type="scientific">Anolis carolinensis</name>
    <name type="common">Green anole</name>
    <name type="synonym">American chameleon</name>
    <dbReference type="NCBI Taxonomy" id="28377"/>
    <lineage>
        <taxon>Eukaryota</taxon>
        <taxon>Metazoa</taxon>
        <taxon>Chordata</taxon>
        <taxon>Craniata</taxon>
        <taxon>Vertebrata</taxon>
        <taxon>Euteleostomi</taxon>
        <taxon>Lepidosauria</taxon>
        <taxon>Squamata</taxon>
        <taxon>Bifurcata</taxon>
        <taxon>Unidentata</taxon>
        <taxon>Episquamata</taxon>
        <taxon>Toxicofera</taxon>
        <taxon>Iguania</taxon>
        <taxon>Dactyloidae</taxon>
        <taxon>Anolis</taxon>
    </lineage>
</organism>
<feature type="domain" description="GIY-YIG" evidence="1">
    <location>
        <begin position="647"/>
        <end position="743"/>
    </location>
</feature>
<name>A0A803T5I2_ANOCA</name>
<dbReference type="PANTHER" id="PTHR21301">
    <property type="entry name" value="REVERSE TRANSCRIPTASE"/>
    <property type="match status" value="1"/>
</dbReference>
<evidence type="ECO:0008006" key="5">
    <source>
        <dbReference type="Google" id="ProtNLM"/>
    </source>
</evidence>
<keyword evidence="4" id="KW-1185">Reference proteome</keyword>
<dbReference type="PROSITE" id="PS50164">
    <property type="entry name" value="GIY_YIG"/>
    <property type="match status" value="1"/>
</dbReference>
<proteinExistence type="predicted"/>
<dbReference type="GeneTree" id="ENSGT00840000129931"/>
<dbReference type="Pfam" id="PF26215">
    <property type="entry name" value="HTH_animal"/>
    <property type="match status" value="1"/>
</dbReference>
<reference evidence="3" key="1">
    <citation type="submission" date="2009-12" db="EMBL/GenBank/DDBJ databases">
        <title>The Genome Sequence of Anolis carolinensis (Green Anole Lizard).</title>
        <authorList>
            <consortium name="The Genome Sequencing Platform"/>
            <person name="Di Palma F."/>
            <person name="Alfoldi J."/>
            <person name="Heiman D."/>
            <person name="Young S."/>
            <person name="Grabherr M."/>
            <person name="Johnson J."/>
            <person name="Lander E.S."/>
            <person name="Lindblad-Toh K."/>
        </authorList>
    </citation>
    <scope>NUCLEOTIDE SEQUENCE [LARGE SCALE GENOMIC DNA]</scope>
    <source>
        <strain evidence="3">JBL SC #1</strain>
    </source>
</reference>
<sequence length="751" mass="87795">MDRSSLIYIYILEKQQDIYMVYIYIYILEKQQLSPQEAAVINKGLSFVPTPKFDHFKTRIELFHLFRTIRLKHFFGNKTETEPHNPFRVKSHFCPNIDNFMIKAFEKAVTRDIDILSKSKNRIHHNISNTELEIIKRLANMPEYTWKPADKGGAIVLLNTTDYIKEAERQLTNEHFYRTLNKDPVDKIRSIKVCSEGLALGYISIQTHEFLIKQFPRTPLFYMLPKIHKGIHPPPGRPIVSGIGSILEPIAKYVDHFLQPFVTQTKSYITDTRHFINTVESLHIPEGAILMTLDITALYTSFPLEEARQVIKDVLDTRASLSPPTHFLMDLLDIVLENNYFKFGTQFYLQVCGVAMGSSLAPAIANLFVAYLETKFIYNSTYNLDLPDMIYYGRYIDDIFSIFRSDTAASHFRTWINTIHDHIKFTDTCDRNKINFLDVCVFRKSNRLYVKNYTKPTDRNSLLHFNSFHHHSLKSYLPYNQLLRLKRNTSLQEDFESIIDPFKQALKMRGYPERIVDSAVKRAQRVNRSVLLQEQTKPSKDRIIWPLTLTPLSSKIKNIVNRHWHLIHEIHGCEKPPMVAHKRSRNFRNFLVHADLITPTTTVSLNKKGHYPCGHCNCCKQSLRIQDDIYPILHLHITLRHFTTCASENVIYLIICPCKLLYVGMTSRALRTRIQEHKSRIRNGCTDSTLHTHFQEKAHSDESFKFFVIEKVKPIGDNKRLLLQRESFWTFKLNSVFPKGLNDRIDFTCYL</sequence>
<dbReference type="Ensembl" id="ENSACAT00000048005.1">
    <property type="protein sequence ID" value="ENSACAP00000030472.1"/>
    <property type="gene ID" value="ENSACAG00000034735.1"/>
</dbReference>
<dbReference type="InParanoid" id="A0A803T5I2"/>
<evidence type="ECO:0000259" key="1">
    <source>
        <dbReference type="PROSITE" id="PS50164"/>
    </source>
</evidence>
<reference evidence="3" key="3">
    <citation type="submission" date="2025-09" db="UniProtKB">
        <authorList>
            <consortium name="Ensembl"/>
        </authorList>
    </citation>
    <scope>IDENTIFICATION</scope>
</reference>
<dbReference type="InterPro" id="IPR000477">
    <property type="entry name" value="RT_dom"/>
</dbReference>
<dbReference type="CDD" id="cd10442">
    <property type="entry name" value="GIY-YIG_PLEs"/>
    <property type="match status" value="1"/>
</dbReference>
<dbReference type="Gene3D" id="3.40.1440.10">
    <property type="entry name" value="GIY-YIG endonuclease"/>
    <property type="match status" value="1"/>
</dbReference>
<evidence type="ECO:0000313" key="3">
    <source>
        <dbReference type="Ensembl" id="ENSACAP00000030472.1"/>
    </source>
</evidence>
<evidence type="ECO:0000259" key="2">
    <source>
        <dbReference type="PROSITE" id="PS50878"/>
    </source>
</evidence>
<protein>
    <recommendedName>
        <fullName evidence="5">Reverse transcriptase domain-containing protein</fullName>
    </recommendedName>
</protein>
<dbReference type="Pfam" id="PF01541">
    <property type="entry name" value="GIY-YIG"/>
    <property type="match status" value="1"/>
</dbReference>
<reference evidence="3" key="2">
    <citation type="submission" date="2025-08" db="UniProtKB">
        <authorList>
            <consortium name="Ensembl"/>
        </authorList>
    </citation>
    <scope>IDENTIFICATION</scope>
</reference>
<dbReference type="InterPro" id="IPR035901">
    <property type="entry name" value="GIY-YIG_endonuc_sf"/>
</dbReference>
<dbReference type="InterPro" id="IPR058912">
    <property type="entry name" value="HTH_animal"/>
</dbReference>
<feature type="domain" description="Reverse transcriptase" evidence="2">
    <location>
        <begin position="205"/>
        <end position="454"/>
    </location>
</feature>
<dbReference type="CDD" id="cd00304">
    <property type="entry name" value="RT_like"/>
    <property type="match status" value="1"/>
</dbReference>